<evidence type="ECO:0000313" key="1">
    <source>
        <dbReference type="EMBL" id="OGG02938.1"/>
    </source>
</evidence>
<sequence length="169" mass="18163">MNKFITKFPLYLGLVVFILAVLVSAIKIGERGILVNNRLSARSDEAHLNLGFSLPNIISISLVSTKEISGADISLTYDSQKIEVLPSTLQGMTGFVTTGGSLDNKRGVFTFSAVTDTPSKTGIIATFRVRNLLSEESALTDNLKIDFVSTGTKVYDVDLIPVTASFTGL</sequence>
<dbReference type="AlphaFoldDB" id="A0A1F5YRV3"/>
<reference evidence="1 2" key="1">
    <citation type="journal article" date="2016" name="Nat. Commun.">
        <title>Thousands of microbial genomes shed light on interconnected biogeochemical processes in an aquifer system.</title>
        <authorList>
            <person name="Anantharaman K."/>
            <person name="Brown C.T."/>
            <person name="Hug L.A."/>
            <person name="Sharon I."/>
            <person name="Castelle C.J."/>
            <person name="Probst A.J."/>
            <person name="Thomas B.C."/>
            <person name="Singh A."/>
            <person name="Wilkins M.J."/>
            <person name="Karaoz U."/>
            <person name="Brodie E.L."/>
            <person name="Williams K.H."/>
            <person name="Hubbard S.S."/>
            <person name="Banfield J.F."/>
        </authorList>
    </citation>
    <scope>NUCLEOTIDE SEQUENCE [LARGE SCALE GENOMIC DNA]</scope>
</reference>
<comment type="caution">
    <text evidence="1">The sequence shown here is derived from an EMBL/GenBank/DDBJ whole genome shotgun (WGS) entry which is preliminary data.</text>
</comment>
<accession>A0A1F5YRV3</accession>
<dbReference type="EMBL" id="MFJA01000045">
    <property type="protein sequence ID" value="OGG02938.1"/>
    <property type="molecule type" value="Genomic_DNA"/>
</dbReference>
<name>A0A1F5YRV3_9BACT</name>
<dbReference type="SUPFAM" id="SSF49384">
    <property type="entry name" value="Carbohydrate-binding domain"/>
    <property type="match status" value="1"/>
</dbReference>
<proteinExistence type="predicted"/>
<evidence type="ECO:0000313" key="2">
    <source>
        <dbReference type="Proteomes" id="UP000176665"/>
    </source>
</evidence>
<evidence type="ECO:0008006" key="3">
    <source>
        <dbReference type="Google" id="ProtNLM"/>
    </source>
</evidence>
<dbReference type="Proteomes" id="UP000176665">
    <property type="component" value="Unassembled WGS sequence"/>
</dbReference>
<dbReference type="InterPro" id="IPR008965">
    <property type="entry name" value="CBM2/CBM3_carb-bd_dom_sf"/>
</dbReference>
<gene>
    <name evidence="1" type="ORF">A2W14_01990</name>
</gene>
<dbReference type="Gene3D" id="2.60.40.680">
    <property type="match status" value="1"/>
</dbReference>
<protein>
    <recommendedName>
        <fullName evidence="3">Cohesin domain-containing protein</fullName>
    </recommendedName>
</protein>
<dbReference type="GO" id="GO:0030246">
    <property type="term" value="F:carbohydrate binding"/>
    <property type="evidence" value="ECO:0007669"/>
    <property type="project" value="InterPro"/>
</dbReference>
<organism evidence="1 2">
    <name type="scientific">Candidatus Gottesmanbacteria bacterium RBG_16_37_8</name>
    <dbReference type="NCBI Taxonomy" id="1798371"/>
    <lineage>
        <taxon>Bacteria</taxon>
        <taxon>Candidatus Gottesmaniibacteriota</taxon>
    </lineage>
</organism>